<evidence type="ECO:0000256" key="1">
    <source>
        <dbReference type="SAM" id="SignalP"/>
    </source>
</evidence>
<feature type="signal peptide" evidence="1">
    <location>
        <begin position="1"/>
        <end position="22"/>
    </location>
</feature>
<gene>
    <name evidence="3" type="primary">LOC115634008</name>
</gene>
<proteinExistence type="predicted"/>
<dbReference type="RefSeq" id="XP_030387395.1">
    <property type="nucleotide sequence ID" value="XM_030531535.1"/>
</dbReference>
<evidence type="ECO:0000313" key="3">
    <source>
        <dbReference type="RefSeq" id="XP_030387395.1"/>
    </source>
</evidence>
<keyword evidence="1" id="KW-0732">Signal</keyword>
<protein>
    <submittedName>
        <fullName evidence="3">Immune-induced peptide 14</fullName>
    </submittedName>
</protein>
<dbReference type="AlphaFoldDB" id="A0A6J2UH07"/>
<organism evidence="2 3">
    <name type="scientific">Drosophila lebanonensis</name>
    <name type="common">Fruit fly</name>
    <name type="synonym">Scaptodrosophila lebanonensis</name>
    <dbReference type="NCBI Taxonomy" id="7225"/>
    <lineage>
        <taxon>Eukaryota</taxon>
        <taxon>Metazoa</taxon>
        <taxon>Ecdysozoa</taxon>
        <taxon>Arthropoda</taxon>
        <taxon>Hexapoda</taxon>
        <taxon>Insecta</taxon>
        <taxon>Pterygota</taxon>
        <taxon>Neoptera</taxon>
        <taxon>Endopterygota</taxon>
        <taxon>Diptera</taxon>
        <taxon>Brachycera</taxon>
        <taxon>Muscomorpha</taxon>
        <taxon>Ephydroidea</taxon>
        <taxon>Drosophilidae</taxon>
        <taxon>Scaptodrosophila</taxon>
    </lineage>
</organism>
<feature type="chain" id="PRO_5027061407" evidence="1">
    <location>
        <begin position="23"/>
        <end position="46"/>
    </location>
</feature>
<reference evidence="3" key="1">
    <citation type="submission" date="2025-08" db="UniProtKB">
        <authorList>
            <consortium name="RefSeq"/>
        </authorList>
    </citation>
    <scope>IDENTIFICATION</scope>
    <source>
        <strain evidence="3">11010-0011.00</strain>
        <tissue evidence="3">Whole body</tissue>
    </source>
</reference>
<keyword evidence="2" id="KW-1185">Reference proteome</keyword>
<accession>A0A6J2UH07</accession>
<sequence length="46" mass="5010">MQFVKICAFVFALIVAVTSAEGGTQVIKTPGHTLVQTENGQYIRKN</sequence>
<dbReference type="GeneID" id="115634008"/>
<dbReference type="OrthoDB" id="10347613at2759"/>
<dbReference type="Proteomes" id="UP000504634">
    <property type="component" value="Unplaced"/>
</dbReference>
<name>A0A6J2UH07_DROLE</name>
<evidence type="ECO:0000313" key="2">
    <source>
        <dbReference type="Proteomes" id="UP000504634"/>
    </source>
</evidence>